<feature type="compositionally biased region" description="Basic and acidic residues" evidence="8">
    <location>
        <begin position="263"/>
        <end position="280"/>
    </location>
</feature>
<gene>
    <name evidence="10" type="ORF">LTR62_006178</name>
</gene>
<dbReference type="PANTHER" id="PTHR12707:SF0">
    <property type="entry name" value="PININ"/>
    <property type="match status" value="1"/>
</dbReference>
<feature type="region of interest" description="Disordered" evidence="8">
    <location>
        <begin position="211"/>
        <end position="233"/>
    </location>
</feature>
<keyword evidence="3" id="KW-0507">mRNA processing</keyword>
<evidence type="ECO:0000256" key="1">
    <source>
        <dbReference type="ARBA" id="ARBA00004123"/>
    </source>
</evidence>
<evidence type="ECO:0000256" key="8">
    <source>
        <dbReference type="SAM" id="MobiDB-lite"/>
    </source>
</evidence>
<evidence type="ECO:0000256" key="4">
    <source>
        <dbReference type="ARBA" id="ARBA00023015"/>
    </source>
</evidence>
<evidence type="ECO:0000313" key="10">
    <source>
        <dbReference type="EMBL" id="KAK5110182.1"/>
    </source>
</evidence>
<dbReference type="GO" id="GO:0071013">
    <property type="term" value="C:catalytic step 2 spliceosome"/>
    <property type="evidence" value="ECO:0007669"/>
    <property type="project" value="TreeGrafter"/>
</dbReference>
<dbReference type="GO" id="GO:0006397">
    <property type="term" value="P:mRNA processing"/>
    <property type="evidence" value="ECO:0007669"/>
    <property type="project" value="UniProtKB-KW"/>
</dbReference>
<comment type="subcellular location">
    <subcellularLocation>
        <location evidence="1">Nucleus</location>
    </subcellularLocation>
</comment>
<feature type="compositionally biased region" description="Basic and acidic residues" evidence="8">
    <location>
        <begin position="25"/>
        <end position="36"/>
    </location>
</feature>
<reference evidence="10" key="1">
    <citation type="submission" date="2023-08" db="EMBL/GenBank/DDBJ databases">
        <title>Black Yeasts Isolated from many extreme environments.</title>
        <authorList>
            <person name="Coleine C."/>
            <person name="Stajich J.E."/>
            <person name="Selbmann L."/>
        </authorList>
    </citation>
    <scope>NUCLEOTIDE SEQUENCE</scope>
    <source>
        <strain evidence="10">CCFEE 5401</strain>
    </source>
</reference>
<protein>
    <recommendedName>
        <fullName evidence="9">Pinin/SDK/MemA protein domain-containing protein</fullName>
    </recommendedName>
</protein>
<evidence type="ECO:0000259" key="9">
    <source>
        <dbReference type="Pfam" id="PF04696"/>
    </source>
</evidence>
<dbReference type="PANTHER" id="PTHR12707">
    <property type="entry name" value="PINN"/>
    <property type="match status" value="1"/>
</dbReference>
<dbReference type="InterPro" id="IPR039853">
    <property type="entry name" value="Pinin"/>
</dbReference>
<evidence type="ECO:0000256" key="3">
    <source>
        <dbReference type="ARBA" id="ARBA00022664"/>
    </source>
</evidence>
<sequence length="329" mass="37667">MSETASTESMIEMQRPTSANGLKRRQSEDMEQESKRQRTSPGKSSPKEIACEAVVAEEQHVRDNAVQETEASKPEQQPREARKRASVTDEKQRSKRLFGSLLGNLNQPSDRASQRRQEIEDKRKAELERQDEKRKEELKRRLEELAQHRRKVQERVDEDYMRARHAQLLHTANFLQTTSEPRLYYRPWDMRKHEEGRINEQIAATKSRISKEMTDRGHEDPFATSPPDHDQDVIDRKETVPEAESVQVLQANDVIQGGSIDVQTKEAERSSDNTDDRPAEDVLANESDIREELVNSVAVGAITTGANDHEAEDEEGEQAIEGEEDAVIY</sequence>
<keyword evidence="6" id="KW-0508">mRNA splicing</keyword>
<comment type="similarity">
    <text evidence="2">Belongs to the pinin family.</text>
</comment>
<evidence type="ECO:0000256" key="7">
    <source>
        <dbReference type="ARBA" id="ARBA00023242"/>
    </source>
</evidence>
<feature type="compositionally biased region" description="Basic and acidic residues" evidence="8">
    <location>
        <begin position="57"/>
        <end position="80"/>
    </location>
</feature>
<dbReference type="GO" id="GO:0008380">
    <property type="term" value="P:RNA splicing"/>
    <property type="evidence" value="ECO:0007669"/>
    <property type="project" value="UniProtKB-KW"/>
</dbReference>
<feature type="region of interest" description="Disordered" evidence="8">
    <location>
        <begin position="245"/>
        <end position="284"/>
    </location>
</feature>
<accession>A0AAN7YQ26</accession>
<evidence type="ECO:0000256" key="5">
    <source>
        <dbReference type="ARBA" id="ARBA00023163"/>
    </source>
</evidence>
<feature type="region of interest" description="Disordered" evidence="8">
    <location>
        <begin position="1"/>
        <end position="137"/>
    </location>
</feature>
<evidence type="ECO:0000256" key="6">
    <source>
        <dbReference type="ARBA" id="ARBA00023187"/>
    </source>
</evidence>
<organism evidence="10 11">
    <name type="scientific">Meristemomyces frigidus</name>
    <dbReference type="NCBI Taxonomy" id="1508187"/>
    <lineage>
        <taxon>Eukaryota</taxon>
        <taxon>Fungi</taxon>
        <taxon>Dikarya</taxon>
        <taxon>Ascomycota</taxon>
        <taxon>Pezizomycotina</taxon>
        <taxon>Dothideomycetes</taxon>
        <taxon>Dothideomycetidae</taxon>
        <taxon>Mycosphaerellales</taxon>
        <taxon>Teratosphaeriaceae</taxon>
        <taxon>Meristemomyces</taxon>
    </lineage>
</organism>
<feature type="domain" description="Pinin/SDK/MemA protein" evidence="9">
    <location>
        <begin position="89"/>
        <end position="202"/>
    </location>
</feature>
<name>A0AAN7YQ26_9PEZI</name>
<feature type="region of interest" description="Disordered" evidence="8">
    <location>
        <begin position="304"/>
        <end position="329"/>
    </location>
</feature>
<proteinExistence type="inferred from homology"/>
<dbReference type="Proteomes" id="UP001310890">
    <property type="component" value="Unassembled WGS sequence"/>
</dbReference>
<evidence type="ECO:0000313" key="11">
    <source>
        <dbReference type="Proteomes" id="UP001310890"/>
    </source>
</evidence>
<keyword evidence="4" id="KW-0805">Transcription regulation</keyword>
<feature type="compositionally biased region" description="Acidic residues" evidence="8">
    <location>
        <begin position="310"/>
        <end position="329"/>
    </location>
</feature>
<keyword evidence="5" id="KW-0804">Transcription</keyword>
<keyword evidence="7" id="KW-0539">Nucleus</keyword>
<dbReference type="AlphaFoldDB" id="A0AAN7YQ26"/>
<dbReference type="EMBL" id="JAVRRL010000052">
    <property type="protein sequence ID" value="KAK5110182.1"/>
    <property type="molecule type" value="Genomic_DNA"/>
</dbReference>
<comment type="caution">
    <text evidence="10">The sequence shown here is derived from an EMBL/GenBank/DDBJ whole genome shotgun (WGS) entry which is preliminary data.</text>
</comment>
<dbReference type="InterPro" id="IPR006786">
    <property type="entry name" value="Pinin_SDK_MemA"/>
</dbReference>
<feature type="compositionally biased region" description="Polar residues" evidence="8">
    <location>
        <begin position="1"/>
        <end position="20"/>
    </location>
</feature>
<dbReference type="Pfam" id="PF04696">
    <property type="entry name" value="Pinin_SDK_memA"/>
    <property type="match status" value="1"/>
</dbReference>
<evidence type="ECO:0000256" key="2">
    <source>
        <dbReference type="ARBA" id="ARBA00010386"/>
    </source>
</evidence>
<feature type="compositionally biased region" description="Basic and acidic residues" evidence="8">
    <location>
        <begin position="112"/>
        <end position="137"/>
    </location>
</feature>